<name>A0A8J6R1W9_9GAMM</name>
<protein>
    <submittedName>
        <fullName evidence="1">FAD-dependent oxidoreductase</fullName>
    </submittedName>
</protein>
<keyword evidence="2" id="KW-1185">Reference proteome</keyword>
<accession>A0A8J6R1W9</accession>
<dbReference type="EMBL" id="JACXAF010000003">
    <property type="protein sequence ID" value="MBD1388315.1"/>
    <property type="molecule type" value="Genomic_DNA"/>
</dbReference>
<proteinExistence type="predicted"/>
<evidence type="ECO:0000313" key="2">
    <source>
        <dbReference type="Proteomes" id="UP000638014"/>
    </source>
</evidence>
<reference evidence="1" key="1">
    <citation type="submission" date="2020-09" db="EMBL/GenBank/DDBJ databases">
        <title>A novel bacterium of genus Neiella, isolated from South China Sea.</title>
        <authorList>
            <person name="Huang H."/>
            <person name="Mo K."/>
            <person name="Hu Y."/>
        </authorList>
    </citation>
    <scope>NUCLEOTIDE SEQUENCE</scope>
    <source>
        <strain evidence="1">HB171785</strain>
    </source>
</reference>
<dbReference type="AlphaFoldDB" id="A0A8J6R1W9"/>
<organism evidence="1 2">
    <name type="scientific">Neiella litorisoli</name>
    <dbReference type="NCBI Taxonomy" id="2771431"/>
    <lineage>
        <taxon>Bacteria</taxon>
        <taxon>Pseudomonadati</taxon>
        <taxon>Pseudomonadota</taxon>
        <taxon>Gammaproteobacteria</taxon>
        <taxon>Alteromonadales</taxon>
        <taxon>Echinimonadaceae</taxon>
        <taxon>Neiella</taxon>
    </lineage>
</organism>
<comment type="caution">
    <text evidence="1">The sequence shown here is derived from an EMBL/GenBank/DDBJ whole genome shotgun (WGS) entry which is preliminary data.</text>
</comment>
<sequence length="477" mass="52406">MAGSTIALRLSELGIQTILFDKGPSLVNGPPMCHLHAGGNLYRDISDQQCFALLEQSIDTLKVYRNCVDWRPTVIALPTTDKSQPAALLPRLHKLQAHYQALIDEDESNAVLGEPEHYFRAYEREQLEQLAQRATPKFAQHFDDWLIPVAKSMDLDALQFPIFLVQEYGLNAFRLAATASLAMTKLASSELRLQHRIIAIERQPRAGHSSPQSAQWRLTSRSESGELSYWDVDYVVNACGFQTGEIDDLLQQPRQRMVEFKAAYVAYWHDADGQWPEVIIHGERGTPQGMAQLTPYANGFFQLHGMTKSITLFEDGLVAACAESAQPKLAQPFLHKIEKHWPAQEVQSRTQAAIAHVAQYIPPFANAKVGTKPLFGAQQIPGSDPGLRAADVSFCCDGYARAEIVKASSALAASDAILADLARLNVIDGEALGDKLTDHYLPVTKALPPARVAGLAAQIASQRDYAAAMAEPINATA</sequence>
<dbReference type="InterPro" id="IPR036188">
    <property type="entry name" value="FAD/NAD-bd_sf"/>
</dbReference>
<dbReference type="SUPFAM" id="SSF51905">
    <property type="entry name" value="FAD/NAD(P)-binding domain"/>
    <property type="match status" value="1"/>
</dbReference>
<evidence type="ECO:0000313" key="1">
    <source>
        <dbReference type="EMBL" id="MBD1388315.1"/>
    </source>
</evidence>
<gene>
    <name evidence="1" type="ORF">IC617_02645</name>
</gene>
<dbReference type="Proteomes" id="UP000638014">
    <property type="component" value="Unassembled WGS sequence"/>
</dbReference>